<dbReference type="PANTHER" id="PTHR11477">
    <property type="entry name" value="TRANSCRIPTION FACTOR S-II ZINC FINGER DOMAIN-CONTAINING PROTEIN"/>
    <property type="match status" value="1"/>
</dbReference>
<dbReference type="GO" id="GO:0031440">
    <property type="term" value="P:regulation of mRNA 3'-end processing"/>
    <property type="evidence" value="ECO:0007669"/>
    <property type="project" value="TreeGrafter"/>
</dbReference>
<feature type="region of interest" description="Disordered" evidence="7">
    <location>
        <begin position="631"/>
        <end position="659"/>
    </location>
</feature>
<dbReference type="CDD" id="cd15522">
    <property type="entry name" value="PHD_TAF3"/>
    <property type="match status" value="1"/>
</dbReference>
<dbReference type="OrthoDB" id="436852at2759"/>
<comment type="function">
    <text evidence="1">Negative regulator of transcription elongation.</text>
</comment>
<dbReference type="InterPro" id="IPR003618">
    <property type="entry name" value="TFIIS_cen_dom"/>
</dbReference>
<dbReference type="Pfam" id="PF00628">
    <property type="entry name" value="PHD"/>
    <property type="match status" value="1"/>
</dbReference>
<gene>
    <name evidence="9" type="ORF">K443DRAFT_678363</name>
</gene>
<dbReference type="GO" id="GO:0000977">
    <property type="term" value="F:RNA polymerase II transcription regulatory region sequence-specific DNA binding"/>
    <property type="evidence" value="ECO:0007669"/>
    <property type="project" value="TreeGrafter"/>
</dbReference>
<dbReference type="GO" id="GO:0006368">
    <property type="term" value="P:transcription elongation by RNA polymerase II"/>
    <property type="evidence" value="ECO:0007669"/>
    <property type="project" value="TreeGrafter"/>
</dbReference>
<feature type="compositionally biased region" description="Low complexity" evidence="7">
    <location>
        <begin position="485"/>
        <end position="503"/>
    </location>
</feature>
<dbReference type="GO" id="GO:0001139">
    <property type="term" value="F:RNA polymerase II complex recruiting activity"/>
    <property type="evidence" value="ECO:0007669"/>
    <property type="project" value="TreeGrafter"/>
</dbReference>
<reference evidence="10" key="2">
    <citation type="submission" date="2015-01" db="EMBL/GenBank/DDBJ databases">
        <title>Evolutionary Origins and Diversification of the Mycorrhizal Mutualists.</title>
        <authorList>
            <consortium name="DOE Joint Genome Institute"/>
            <consortium name="Mycorrhizal Genomics Consortium"/>
            <person name="Kohler A."/>
            <person name="Kuo A."/>
            <person name="Nagy L.G."/>
            <person name="Floudas D."/>
            <person name="Copeland A."/>
            <person name="Barry K.W."/>
            <person name="Cichocki N."/>
            <person name="Veneault-Fourrey C."/>
            <person name="LaButti K."/>
            <person name="Lindquist E.A."/>
            <person name="Lipzen A."/>
            <person name="Lundell T."/>
            <person name="Morin E."/>
            <person name="Murat C."/>
            <person name="Riley R."/>
            <person name="Ohm R."/>
            <person name="Sun H."/>
            <person name="Tunlid A."/>
            <person name="Henrissat B."/>
            <person name="Grigoriev I.V."/>
            <person name="Hibbett D.S."/>
            <person name="Martin F."/>
        </authorList>
    </citation>
    <scope>NUCLEOTIDE SEQUENCE [LARGE SCALE GENOMIC DNA]</scope>
    <source>
        <strain evidence="10">LaAM-08-1</strain>
    </source>
</reference>
<feature type="compositionally biased region" description="Low complexity" evidence="7">
    <location>
        <begin position="1"/>
        <end position="18"/>
    </location>
</feature>
<feature type="compositionally biased region" description="Basic and acidic residues" evidence="7">
    <location>
        <begin position="1048"/>
        <end position="1081"/>
    </location>
</feature>
<dbReference type="InterPro" id="IPR036575">
    <property type="entry name" value="TFIIS_cen_dom_sf"/>
</dbReference>
<dbReference type="SUPFAM" id="SSF57903">
    <property type="entry name" value="FYVE/PHD zinc finger"/>
    <property type="match status" value="1"/>
</dbReference>
<evidence type="ECO:0000256" key="5">
    <source>
        <dbReference type="ARBA" id="ARBA00022771"/>
    </source>
</evidence>
<feature type="region of interest" description="Disordered" evidence="7">
    <location>
        <begin position="1"/>
        <end position="71"/>
    </location>
</feature>
<dbReference type="InterPro" id="IPR019787">
    <property type="entry name" value="Znf_PHD-finger"/>
</dbReference>
<feature type="compositionally biased region" description="Pro residues" evidence="7">
    <location>
        <begin position="1016"/>
        <end position="1044"/>
    </location>
</feature>
<dbReference type="PRINTS" id="PR01217">
    <property type="entry name" value="PRICHEXTENSN"/>
</dbReference>
<dbReference type="SMART" id="SM00249">
    <property type="entry name" value="PHD"/>
    <property type="match status" value="1"/>
</dbReference>
<dbReference type="EMBL" id="KN838606">
    <property type="protein sequence ID" value="KIK01494.1"/>
    <property type="molecule type" value="Genomic_DNA"/>
</dbReference>
<evidence type="ECO:0000313" key="10">
    <source>
        <dbReference type="Proteomes" id="UP000054477"/>
    </source>
</evidence>
<sequence length="1125" mass="122764">MSTRARTRAAASASAAASVAQPGPSTSAPKQLKPVGQVRNSVKGNKAVEQVGKENGNGKSSVQGMAKKGRSKATTLKPVHCMCSMGDDGSPMILCSECKIWYHFTCVDISEPEAEEIGIYICPSCTETSGRCTTFEWEGADAVEECVDDGAVTVQRRKAARSRMQRPDMKLEPEESEEEASSEDEYVAEETQSTGKFEHANKRRKRQDSYSDSDLVASDNQGASQRRSTSNVPLSPGPTPQAQRKRKTTNAPDVNPASKRKKAAEVEAADDPIRKYCLGKLEELFRDIFLRYPHVCVKIEEGGQGQNSVIIPKQLEELSDEDKDLLIEESKQFAEGLERCVYEIYSEPDRNGNSQAGGNYKDRFRMLQFNLSKPDRVIIHQRITSANISPKEISLMSSTDLADEETKQSIKIAEKEALAYSILQKATAPRAKITHKGLQDIEDINGQMTTTRELDRQVERDLEGEERRVRERTARLKVVQRQRTESVSVPPESPTVSQTPSESWGAPPPLPPHAVSNSGGEMATPISRPSVNPLFIHTESEIAPPAPEPELNLADLINIDDEPTEQEPFLPSSSSSLTSMVVDEPMTTEPVALEAPSPSLPLPTGISPFAARAEKSKAMSFDLNALWNAPKSEDASKTATPRSPPLTTTPPLSLSNGDQKDIPMELESEADDEAKDQDFDMFLEDREVEKVEPVNAADVLQAAFDALPQVWTGQISMPLDSTIPQETGIAARQVGGKSLAADSPLWKTLFPTPNLRIDGRVPVEGSAKYLLQMRMNAGKELFSVAFTPSSDASESGFKALSDFLTAKSRHGLIFPWGSRPKEHHPGRELYIIPLPATQPLPDYIELLDNLKLPPVRKADYLVGIWILNKGKLAPPPPSPPPVTVPAMPAHLSIPSLNAAIVPPATASTPPVPPPPPILPSLPPIAPAALAAEVASLTPEQIQNVLKALASATPLLPSAPPAQVPQQFQPPPQNPLPPPVQHPRLQMAPSHAQPPPPQVPQRFPPPPTTQHQQATWPPQPSPYPSNYPPIQQPNMPPYRGPPQPPTVYERQDYGRDSRADVVYERERGGGDRGDRPQHDRGGSRGWRGGSRGRGKGWESPPRPIDSGWPRRGRGGGPASNSPPRRW</sequence>
<dbReference type="PANTHER" id="PTHR11477:SF11">
    <property type="entry name" value="TRANSCRIPTION FACTOR BYE1"/>
    <property type="match status" value="1"/>
</dbReference>
<dbReference type="PROSITE" id="PS51321">
    <property type="entry name" value="TFIIS_CENTRAL"/>
    <property type="match status" value="1"/>
</dbReference>
<feature type="region of interest" description="Disordered" evidence="7">
    <location>
        <begin position="956"/>
        <end position="1125"/>
    </location>
</feature>
<keyword evidence="6" id="KW-0862">Zinc</keyword>
<dbReference type="GO" id="GO:0006362">
    <property type="term" value="P:transcription elongation by RNA polymerase I"/>
    <property type="evidence" value="ECO:0007669"/>
    <property type="project" value="TreeGrafter"/>
</dbReference>
<feature type="region of interest" description="Disordered" evidence="7">
    <location>
        <begin position="479"/>
        <end position="576"/>
    </location>
</feature>
<protein>
    <recommendedName>
        <fullName evidence="3">Transcription factor BYE1</fullName>
    </recommendedName>
</protein>
<dbReference type="Pfam" id="PF07500">
    <property type="entry name" value="TFIIS_M"/>
    <property type="match status" value="1"/>
</dbReference>
<feature type="compositionally biased region" description="Acidic residues" evidence="7">
    <location>
        <begin position="174"/>
        <end position="188"/>
    </location>
</feature>
<evidence type="ECO:0000256" key="1">
    <source>
        <dbReference type="ARBA" id="ARBA00002311"/>
    </source>
</evidence>
<dbReference type="STRING" id="1095629.A0A0C9XJ82"/>
<feature type="compositionally biased region" description="Pro residues" evidence="7">
    <location>
        <begin position="956"/>
        <end position="980"/>
    </location>
</feature>
<comment type="similarity">
    <text evidence="2">Belongs to the BYE1 family.</text>
</comment>
<dbReference type="GO" id="GO:0031564">
    <property type="term" value="P:transcription antitermination"/>
    <property type="evidence" value="ECO:0007669"/>
    <property type="project" value="TreeGrafter"/>
</dbReference>
<keyword evidence="4" id="KW-0479">Metal-binding</keyword>
<dbReference type="InterPro" id="IPR019786">
    <property type="entry name" value="Zinc_finger_PHD-type_CS"/>
</dbReference>
<evidence type="ECO:0000256" key="6">
    <source>
        <dbReference type="ARBA" id="ARBA00022833"/>
    </source>
</evidence>
<dbReference type="AlphaFoldDB" id="A0A0C9XJ82"/>
<dbReference type="Gene3D" id="3.30.40.10">
    <property type="entry name" value="Zinc/RING finger domain, C3HC4 (zinc finger)"/>
    <property type="match status" value="1"/>
</dbReference>
<feature type="compositionally biased region" description="Pro residues" evidence="7">
    <location>
        <begin position="991"/>
        <end position="1007"/>
    </location>
</feature>
<dbReference type="InterPro" id="IPR011011">
    <property type="entry name" value="Znf_FYVE_PHD"/>
</dbReference>
<proteinExistence type="inferred from homology"/>
<dbReference type="HOGENOM" id="CLU_011239_0_0_1"/>
<evidence type="ECO:0000256" key="3">
    <source>
        <dbReference type="ARBA" id="ARBA00021616"/>
    </source>
</evidence>
<evidence type="ECO:0000256" key="7">
    <source>
        <dbReference type="SAM" id="MobiDB-lite"/>
    </source>
</evidence>
<dbReference type="PROSITE" id="PS01359">
    <property type="entry name" value="ZF_PHD_1"/>
    <property type="match status" value="1"/>
</dbReference>
<dbReference type="SUPFAM" id="SSF46942">
    <property type="entry name" value="Elongation factor TFIIS domain 2"/>
    <property type="match status" value="1"/>
</dbReference>
<dbReference type="CDD" id="cd21538">
    <property type="entry name" value="SPOC_TFIIS"/>
    <property type="match status" value="1"/>
</dbReference>
<evidence type="ECO:0000256" key="2">
    <source>
        <dbReference type="ARBA" id="ARBA00011050"/>
    </source>
</evidence>
<dbReference type="GO" id="GO:0008270">
    <property type="term" value="F:zinc ion binding"/>
    <property type="evidence" value="ECO:0007669"/>
    <property type="project" value="UniProtKB-KW"/>
</dbReference>
<feature type="compositionally biased region" description="Basic and acidic residues" evidence="7">
    <location>
        <begin position="452"/>
        <end position="468"/>
    </location>
</feature>
<organism evidence="9 10">
    <name type="scientific">Laccaria amethystina LaAM-08-1</name>
    <dbReference type="NCBI Taxonomy" id="1095629"/>
    <lineage>
        <taxon>Eukaryota</taxon>
        <taxon>Fungi</taxon>
        <taxon>Dikarya</taxon>
        <taxon>Basidiomycota</taxon>
        <taxon>Agaricomycotina</taxon>
        <taxon>Agaricomycetes</taxon>
        <taxon>Agaricomycetidae</taxon>
        <taxon>Agaricales</taxon>
        <taxon>Agaricineae</taxon>
        <taxon>Hydnangiaceae</taxon>
        <taxon>Laccaria</taxon>
    </lineage>
</organism>
<dbReference type="InterPro" id="IPR012921">
    <property type="entry name" value="SPOC_C"/>
</dbReference>
<evidence type="ECO:0000313" key="9">
    <source>
        <dbReference type="EMBL" id="KIK01494.1"/>
    </source>
</evidence>
<dbReference type="Pfam" id="PF07744">
    <property type="entry name" value="SPOC"/>
    <property type="match status" value="1"/>
</dbReference>
<accession>A0A0C9XJ82</accession>
<keyword evidence="10" id="KW-1185">Reference proteome</keyword>
<dbReference type="InterPro" id="IPR001965">
    <property type="entry name" value="Znf_PHD"/>
</dbReference>
<reference evidence="9 10" key="1">
    <citation type="submission" date="2014-04" db="EMBL/GenBank/DDBJ databases">
        <authorList>
            <consortium name="DOE Joint Genome Institute"/>
            <person name="Kuo A."/>
            <person name="Kohler A."/>
            <person name="Nagy L.G."/>
            <person name="Floudas D."/>
            <person name="Copeland A."/>
            <person name="Barry K.W."/>
            <person name="Cichocki N."/>
            <person name="Veneault-Fourrey C."/>
            <person name="LaButti K."/>
            <person name="Lindquist E.A."/>
            <person name="Lipzen A."/>
            <person name="Lundell T."/>
            <person name="Morin E."/>
            <person name="Murat C."/>
            <person name="Sun H."/>
            <person name="Tunlid A."/>
            <person name="Henrissat B."/>
            <person name="Grigoriev I.V."/>
            <person name="Hibbett D.S."/>
            <person name="Martin F."/>
            <person name="Nordberg H.P."/>
            <person name="Cantor M.N."/>
            <person name="Hua S.X."/>
        </authorList>
    </citation>
    <scope>NUCLEOTIDE SEQUENCE [LARGE SCALE GENOMIC DNA]</scope>
    <source>
        <strain evidence="9 10">LaAM-08-1</strain>
    </source>
</reference>
<feature type="compositionally biased region" description="Polar residues" evidence="7">
    <location>
        <begin position="218"/>
        <end position="233"/>
    </location>
</feature>
<evidence type="ECO:0000256" key="4">
    <source>
        <dbReference type="ARBA" id="ARBA00022723"/>
    </source>
</evidence>
<keyword evidence="5" id="KW-0863">Zinc-finger</keyword>
<feature type="region of interest" description="Disordered" evidence="7">
    <location>
        <begin position="449"/>
        <end position="468"/>
    </location>
</feature>
<name>A0A0C9XJ82_9AGAR</name>
<dbReference type="GO" id="GO:0005634">
    <property type="term" value="C:nucleus"/>
    <property type="evidence" value="ECO:0007669"/>
    <property type="project" value="TreeGrafter"/>
</dbReference>
<evidence type="ECO:0000259" key="8">
    <source>
        <dbReference type="PROSITE" id="PS51321"/>
    </source>
</evidence>
<feature type="domain" description="TFIIS central" evidence="8">
    <location>
        <begin position="273"/>
        <end position="429"/>
    </location>
</feature>
<dbReference type="InterPro" id="IPR013083">
    <property type="entry name" value="Znf_RING/FYVE/PHD"/>
</dbReference>
<dbReference type="Proteomes" id="UP000054477">
    <property type="component" value="Unassembled WGS sequence"/>
</dbReference>
<feature type="region of interest" description="Disordered" evidence="7">
    <location>
        <begin position="158"/>
        <end position="266"/>
    </location>
</feature>
<dbReference type="Gene3D" id="1.10.472.30">
    <property type="entry name" value="Transcription elongation factor S-II, central domain"/>
    <property type="match status" value="1"/>
</dbReference>